<dbReference type="Pfam" id="PF22486">
    <property type="entry name" value="MATH_2"/>
    <property type="match status" value="1"/>
</dbReference>
<keyword evidence="2" id="KW-1133">Transmembrane helix</keyword>
<dbReference type="Proteomes" id="UP000594261">
    <property type="component" value="Chromosome 12"/>
</dbReference>
<accession>A0A7N2N446</accession>
<dbReference type="PANTHER" id="PTHR26379">
    <property type="entry name" value="BTB/POZ AND MATH DOMAIN-CONTAINING PROTEIN 1"/>
    <property type="match status" value="1"/>
</dbReference>
<feature type="compositionally biased region" description="Basic residues" evidence="1">
    <location>
        <begin position="361"/>
        <end position="370"/>
    </location>
</feature>
<dbReference type="CDD" id="cd00121">
    <property type="entry name" value="MATH"/>
    <property type="match status" value="1"/>
</dbReference>
<feature type="transmembrane region" description="Helical" evidence="2">
    <location>
        <begin position="392"/>
        <end position="415"/>
    </location>
</feature>
<dbReference type="OrthoDB" id="1671368at2759"/>
<dbReference type="GeneID" id="115969846"/>
<reference evidence="4" key="2">
    <citation type="submission" date="2021-01" db="UniProtKB">
        <authorList>
            <consortium name="EnsemblPlants"/>
        </authorList>
    </citation>
    <scope>IDENTIFICATION</scope>
</reference>
<evidence type="ECO:0000313" key="4">
    <source>
        <dbReference type="EnsemblPlants" id="QL12p022659:mrna"/>
    </source>
</evidence>
<keyword evidence="2" id="KW-0812">Transmembrane</keyword>
<keyword evidence="5" id="KW-1185">Reference proteome</keyword>
<proteinExistence type="predicted"/>
<reference evidence="4 5" key="1">
    <citation type="journal article" date="2016" name="G3 (Bethesda)">
        <title>First Draft Assembly and Annotation of the Genome of a California Endemic Oak Quercus lobata Nee (Fagaceae).</title>
        <authorList>
            <person name="Sork V.L."/>
            <person name="Fitz-Gibbon S.T."/>
            <person name="Puiu D."/>
            <person name="Crepeau M."/>
            <person name="Gugger P.F."/>
            <person name="Sherman R."/>
            <person name="Stevens K."/>
            <person name="Langley C.H."/>
            <person name="Pellegrini M."/>
            <person name="Salzberg S.L."/>
        </authorList>
    </citation>
    <scope>NUCLEOTIDE SEQUENCE [LARGE SCALE GENOMIC DNA]</scope>
    <source>
        <strain evidence="4 5">cv. SW786</strain>
    </source>
</reference>
<feature type="region of interest" description="Disordered" evidence="1">
    <location>
        <begin position="219"/>
        <end position="247"/>
    </location>
</feature>
<feature type="compositionally biased region" description="Polar residues" evidence="1">
    <location>
        <begin position="231"/>
        <end position="240"/>
    </location>
</feature>
<dbReference type="InParanoid" id="A0A7N2N446"/>
<dbReference type="RefSeq" id="XP_030945331.1">
    <property type="nucleotide sequence ID" value="XM_031089471.1"/>
</dbReference>
<evidence type="ECO:0000313" key="5">
    <source>
        <dbReference type="Proteomes" id="UP000594261"/>
    </source>
</evidence>
<dbReference type="Gene3D" id="2.60.210.10">
    <property type="entry name" value="Apoptosis, Tumor Necrosis Factor Receptor Associated Protein 2, Chain A"/>
    <property type="match status" value="1"/>
</dbReference>
<gene>
    <name evidence="4" type="primary">LOC115969846</name>
</gene>
<dbReference type="GO" id="GO:0016567">
    <property type="term" value="P:protein ubiquitination"/>
    <property type="evidence" value="ECO:0007669"/>
    <property type="project" value="InterPro"/>
</dbReference>
<evidence type="ECO:0000256" key="2">
    <source>
        <dbReference type="SAM" id="Phobius"/>
    </source>
</evidence>
<name>A0A7N2N446_QUELO</name>
<dbReference type="SUPFAM" id="SSF49599">
    <property type="entry name" value="TRAF domain-like"/>
    <property type="match status" value="1"/>
</dbReference>
<feature type="region of interest" description="Disordered" evidence="1">
    <location>
        <begin position="346"/>
        <end position="381"/>
    </location>
</feature>
<dbReference type="PANTHER" id="PTHR26379:SF434">
    <property type="entry name" value="BTB_POZ AND MATH DOMAIN-CONTAINING PROTEIN 2"/>
    <property type="match status" value="1"/>
</dbReference>
<dbReference type="KEGG" id="qlo:115969846"/>
<evidence type="ECO:0000256" key="1">
    <source>
        <dbReference type="SAM" id="MobiDB-lite"/>
    </source>
</evidence>
<dbReference type="EMBL" id="LRBV02000012">
    <property type="status" value="NOT_ANNOTATED_CDS"/>
    <property type="molecule type" value="Genomic_DNA"/>
</dbReference>
<evidence type="ECO:0000259" key="3">
    <source>
        <dbReference type="PROSITE" id="PS50144"/>
    </source>
</evidence>
<keyword evidence="2" id="KW-0472">Membrane</keyword>
<dbReference type="EnsemblPlants" id="QL12p022659:mrna">
    <property type="protein sequence ID" value="QL12p022659:mrna"/>
    <property type="gene ID" value="QL12p022659"/>
</dbReference>
<dbReference type="AlphaFoldDB" id="A0A7N2N446"/>
<sequence>MGRIVSPNSQPIFPCWESTLASSSSSSSSSLSWSTPTTSTSITKTVNGSHRFSISGYSLVKGMGIGKYVESDSFTVGGYSWAIYFYPDGKNVDNDTYVSLFIVLASEDTSVRALFELMLLDQSGKNRHKVHTQFGRTPESGPYTIKNRGSMWGYKRFIKRTDLETSDYLKNDCLKVHCRVGVVRSYKINIGQNLGQQFETGKGIDVNFEVDGENFAAHSVGHSSDYEGSSLERTASQPSSHVEDPSGSFLERYPQFPPWSCQVKNQDGSISCMQLERPKQAPNVLWTGPIGVDLVDESMLMIESLKQAVYTQSDQKVSSRAQLASSPSLVQTLEKWFERLRVGACPSRSHRDDEGGSGSRGTRRPSRRRTQGPSDEDENNQPRRFLAKHGNLLCVVFLFYCLFIFLFTCFFYFWVRDLGVFKKLL</sequence>
<dbReference type="InterPro" id="IPR008974">
    <property type="entry name" value="TRAF-like"/>
</dbReference>
<protein>
    <recommendedName>
        <fullName evidence="3">MATH domain-containing protein</fullName>
    </recommendedName>
</protein>
<dbReference type="Gramene" id="QL12p022659:mrna">
    <property type="protein sequence ID" value="QL12p022659:mrna"/>
    <property type="gene ID" value="QL12p022659"/>
</dbReference>
<dbReference type="SMART" id="SM00061">
    <property type="entry name" value="MATH"/>
    <property type="match status" value="1"/>
</dbReference>
<dbReference type="InterPro" id="IPR045005">
    <property type="entry name" value="BPM1-6"/>
</dbReference>
<dbReference type="InterPro" id="IPR002083">
    <property type="entry name" value="MATH/TRAF_dom"/>
</dbReference>
<organism evidence="4 5">
    <name type="scientific">Quercus lobata</name>
    <name type="common">Valley oak</name>
    <dbReference type="NCBI Taxonomy" id="97700"/>
    <lineage>
        <taxon>Eukaryota</taxon>
        <taxon>Viridiplantae</taxon>
        <taxon>Streptophyta</taxon>
        <taxon>Embryophyta</taxon>
        <taxon>Tracheophyta</taxon>
        <taxon>Spermatophyta</taxon>
        <taxon>Magnoliopsida</taxon>
        <taxon>eudicotyledons</taxon>
        <taxon>Gunneridae</taxon>
        <taxon>Pentapetalae</taxon>
        <taxon>rosids</taxon>
        <taxon>fabids</taxon>
        <taxon>Fagales</taxon>
        <taxon>Fagaceae</taxon>
        <taxon>Quercus</taxon>
    </lineage>
</organism>
<feature type="domain" description="MATH" evidence="3">
    <location>
        <begin position="47"/>
        <end position="180"/>
    </location>
</feature>
<dbReference type="PROSITE" id="PS50144">
    <property type="entry name" value="MATH"/>
    <property type="match status" value="1"/>
</dbReference>